<dbReference type="AlphaFoldDB" id="A0A0D2GT08"/>
<name>A0A0D2GT08_9EURO</name>
<evidence type="ECO:0000313" key="1">
    <source>
        <dbReference type="EMBL" id="KIW84138.1"/>
    </source>
</evidence>
<proteinExistence type="predicted"/>
<dbReference type="EMBL" id="KN846970">
    <property type="protein sequence ID" value="KIW84138.1"/>
    <property type="molecule type" value="Genomic_DNA"/>
</dbReference>
<organism evidence="1 2">
    <name type="scientific">Fonsecaea pedrosoi CBS 271.37</name>
    <dbReference type="NCBI Taxonomy" id="1442368"/>
    <lineage>
        <taxon>Eukaryota</taxon>
        <taxon>Fungi</taxon>
        <taxon>Dikarya</taxon>
        <taxon>Ascomycota</taxon>
        <taxon>Pezizomycotina</taxon>
        <taxon>Eurotiomycetes</taxon>
        <taxon>Chaetothyriomycetidae</taxon>
        <taxon>Chaetothyriales</taxon>
        <taxon>Herpotrichiellaceae</taxon>
        <taxon>Fonsecaea</taxon>
    </lineage>
</organism>
<protein>
    <submittedName>
        <fullName evidence="1">Unplaced genomic scaffold supercont1.2, whole genome shotgun sequence</fullName>
    </submittedName>
</protein>
<evidence type="ECO:0000313" key="2">
    <source>
        <dbReference type="Proteomes" id="UP000053029"/>
    </source>
</evidence>
<sequence>MAQTGVNPNAAAAADLLRQAVAQKYVPIFSFEPSSFVSGKSCVWLAMWMAGLILPQPRF</sequence>
<dbReference type="VEuPathDB" id="FungiDB:Z517_03385"/>
<dbReference type="GeneID" id="25302875"/>
<dbReference type="HOGENOM" id="CLU_2960572_0_0_1"/>
<dbReference type="RefSeq" id="XP_013287946.1">
    <property type="nucleotide sequence ID" value="XM_013432492.1"/>
</dbReference>
<dbReference type="Proteomes" id="UP000053029">
    <property type="component" value="Unassembled WGS sequence"/>
</dbReference>
<reference evidence="1 2" key="1">
    <citation type="submission" date="2015-01" db="EMBL/GenBank/DDBJ databases">
        <title>The Genome Sequence of Fonsecaea pedrosoi CBS 271.37.</title>
        <authorList>
            <consortium name="The Broad Institute Genomics Platform"/>
            <person name="Cuomo C."/>
            <person name="de Hoog S."/>
            <person name="Gorbushina A."/>
            <person name="Stielow B."/>
            <person name="Teixiera M."/>
            <person name="Abouelleil A."/>
            <person name="Chapman S.B."/>
            <person name="Priest M."/>
            <person name="Young S.K."/>
            <person name="Wortman J."/>
            <person name="Nusbaum C."/>
            <person name="Birren B."/>
        </authorList>
    </citation>
    <scope>NUCLEOTIDE SEQUENCE [LARGE SCALE GENOMIC DNA]</scope>
    <source>
        <strain evidence="1 2">CBS 271.37</strain>
    </source>
</reference>
<accession>A0A0D2GT08</accession>
<gene>
    <name evidence="1" type="ORF">Z517_03385</name>
</gene>
<keyword evidence="2" id="KW-1185">Reference proteome</keyword>